<organism evidence="1 2">
    <name type="scientific">Eumeta variegata</name>
    <name type="common">Bagworm moth</name>
    <name type="synonym">Eumeta japonica</name>
    <dbReference type="NCBI Taxonomy" id="151549"/>
    <lineage>
        <taxon>Eukaryota</taxon>
        <taxon>Metazoa</taxon>
        <taxon>Ecdysozoa</taxon>
        <taxon>Arthropoda</taxon>
        <taxon>Hexapoda</taxon>
        <taxon>Insecta</taxon>
        <taxon>Pterygota</taxon>
        <taxon>Neoptera</taxon>
        <taxon>Endopterygota</taxon>
        <taxon>Lepidoptera</taxon>
        <taxon>Glossata</taxon>
        <taxon>Ditrysia</taxon>
        <taxon>Tineoidea</taxon>
        <taxon>Psychidae</taxon>
        <taxon>Oiketicinae</taxon>
        <taxon>Eumeta</taxon>
    </lineage>
</organism>
<evidence type="ECO:0000313" key="1">
    <source>
        <dbReference type="EMBL" id="GBP56070.1"/>
    </source>
</evidence>
<proteinExistence type="predicted"/>
<dbReference type="EMBL" id="BGZK01000684">
    <property type="protein sequence ID" value="GBP56070.1"/>
    <property type="molecule type" value="Genomic_DNA"/>
</dbReference>
<keyword evidence="2" id="KW-1185">Reference proteome</keyword>
<accession>A0A4C1WYY8</accession>
<sequence length="109" mass="12278">MAFNKSMFRIKFGISNAKPKVRLKFGKYQQVGNRKTNRSRRSYSDCARVSSREFLPKIINPNTHTIRLHRLPRTGNIAAHHCTRATFVPHGELTLGELRGEGTAAVGNS</sequence>
<protein>
    <submittedName>
        <fullName evidence="1">Uncharacterized protein</fullName>
    </submittedName>
</protein>
<dbReference type="AlphaFoldDB" id="A0A4C1WYY8"/>
<gene>
    <name evidence="1" type="ORF">EVAR_43833_1</name>
</gene>
<name>A0A4C1WYY8_EUMVA</name>
<evidence type="ECO:0000313" key="2">
    <source>
        <dbReference type="Proteomes" id="UP000299102"/>
    </source>
</evidence>
<reference evidence="1 2" key="1">
    <citation type="journal article" date="2019" name="Commun. Biol.">
        <title>The bagworm genome reveals a unique fibroin gene that provides high tensile strength.</title>
        <authorList>
            <person name="Kono N."/>
            <person name="Nakamura H."/>
            <person name="Ohtoshi R."/>
            <person name="Tomita M."/>
            <person name="Numata K."/>
            <person name="Arakawa K."/>
        </authorList>
    </citation>
    <scope>NUCLEOTIDE SEQUENCE [LARGE SCALE GENOMIC DNA]</scope>
</reference>
<dbReference type="Proteomes" id="UP000299102">
    <property type="component" value="Unassembled WGS sequence"/>
</dbReference>
<comment type="caution">
    <text evidence="1">The sequence shown here is derived from an EMBL/GenBank/DDBJ whole genome shotgun (WGS) entry which is preliminary data.</text>
</comment>